<organism evidence="9 10">
    <name type="scientific">Cohnella fermenti</name>
    <dbReference type="NCBI Taxonomy" id="2565925"/>
    <lineage>
        <taxon>Bacteria</taxon>
        <taxon>Bacillati</taxon>
        <taxon>Bacillota</taxon>
        <taxon>Bacilli</taxon>
        <taxon>Bacillales</taxon>
        <taxon>Paenibacillaceae</taxon>
        <taxon>Cohnella</taxon>
    </lineage>
</organism>
<dbReference type="Gene3D" id="1.10.3720.10">
    <property type="entry name" value="MetI-like"/>
    <property type="match status" value="1"/>
</dbReference>
<accession>A0A4S4BGN6</accession>
<evidence type="ECO:0000256" key="1">
    <source>
        <dbReference type="ARBA" id="ARBA00004651"/>
    </source>
</evidence>
<dbReference type="EMBL" id="SSOB01000052">
    <property type="protein sequence ID" value="THF73600.1"/>
    <property type="molecule type" value="Genomic_DNA"/>
</dbReference>
<feature type="transmembrane region" description="Helical" evidence="7">
    <location>
        <begin position="31"/>
        <end position="52"/>
    </location>
</feature>
<feature type="domain" description="ABC transmembrane type-1" evidence="8">
    <location>
        <begin position="92"/>
        <end position="306"/>
    </location>
</feature>
<feature type="transmembrane region" description="Helical" evidence="7">
    <location>
        <begin position="178"/>
        <end position="206"/>
    </location>
</feature>
<comment type="subcellular location">
    <subcellularLocation>
        <location evidence="1 7">Cell membrane</location>
        <topology evidence="1 7">Multi-pass membrane protein</topology>
    </subcellularLocation>
</comment>
<dbReference type="InterPro" id="IPR035906">
    <property type="entry name" value="MetI-like_sf"/>
</dbReference>
<feature type="transmembrane region" description="Helical" evidence="7">
    <location>
        <begin position="96"/>
        <end position="117"/>
    </location>
</feature>
<keyword evidence="6 7" id="KW-0472">Membrane</keyword>
<dbReference type="AlphaFoldDB" id="A0A4S4BGN6"/>
<dbReference type="PANTHER" id="PTHR43227:SF11">
    <property type="entry name" value="BLL4140 PROTEIN"/>
    <property type="match status" value="1"/>
</dbReference>
<dbReference type="GO" id="GO:0055085">
    <property type="term" value="P:transmembrane transport"/>
    <property type="evidence" value="ECO:0007669"/>
    <property type="project" value="InterPro"/>
</dbReference>
<name>A0A4S4BGN6_9BACL</name>
<keyword evidence="4 7" id="KW-0812">Transmembrane</keyword>
<evidence type="ECO:0000256" key="4">
    <source>
        <dbReference type="ARBA" id="ARBA00022692"/>
    </source>
</evidence>
<dbReference type="GO" id="GO:0005886">
    <property type="term" value="C:plasma membrane"/>
    <property type="evidence" value="ECO:0007669"/>
    <property type="project" value="UniProtKB-SubCell"/>
</dbReference>
<evidence type="ECO:0000256" key="5">
    <source>
        <dbReference type="ARBA" id="ARBA00022989"/>
    </source>
</evidence>
<dbReference type="InterPro" id="IPR000515">
    <property type="entry name" value="MetI-like"/>
</dbReference>
<keyword evidence="5 7" id="KW-1133">Transmembrane helix</keyword>
<dbReference type="PROSITE" id="PS50928">
    <property type="entry name" value="ABC_TM1"/>
    <property type="match status" value="1"/>
</dbReference>
<dbReference type="CDD" id="cd06261">
    <property type="entry name" value="TM_PBP2"/>
    <property type="match status" value="1"/>
</dbReference>
<evidence type="ECO:0000256" key="7">
    <source>
        <dbReference type="RuleBase" id="RU363032"/>
    </source>
</evidence>
<keyword evidence="10" id="KW-1185">Reference proteome</keyword>
<gene>
    <name evidence="9" type="ORF">E6C55_28365</name>
</gene>
<feature type="transmembrane region" description="Helical" evidence="7">
    <location>
        <begin position="285"/>
        <end position="310"/>
    </location>
</feature>
<dbReference type="RefSeq" id="WP_136373212.1">
    <property type="nucleotide sequence ID" value="NZ_SSOB01000052.1"/>
</dbReference>
<keyword evidence="3" id="KW-1003">Cell membrane</keyword>
<dbReference type="InterPro" id="IPR050809">
    <property type="entry name" value="UgpAE/MalFG_permease"/>
</dbReference>
<sequence>MSGTSAGLTGRETVSIRGEGTLSSRIRRHRWLYVLLLPTLAYFFMFSILPYYGLSIAFKDFSPFVGIADSKWVGLKHFRRLFVESPDFYRLLRNTLLIHLYKLIFGFPVPILFALLLNEVRKSFFKRFVQTVTYFPHFLSWVIYGGIVVNFLTPTGVINSTFDSLGMEPMNFLTDTGLFRPIIVATSIMKDFGWSAIIYLAALSGLNPELYDSAKVDGANRYHQLRYVTLPGIMPMISLMLIINLSNILDAGFEQIYVMMNPSVYAVGDIIDTYVYRMGLEMGQFSLATAVGLFKGVIGFLLVVSANSLLRRLGQRSIW</sequence>
<reference evidence="9 10" key="1">
    <citation type="submission" date="2019-04" db="EMBL/GenBank/DDBJ databases">
        <title>Cohnella sp. nov. isolated from preserved vegetables.</title>
        <authorList>
            <person name="Lin S.-Y."/>
            <person name="Hung M.-H."/>
            <person name="Young C.-C."/>
        </authorList>
    </citation>
    <scope>NUCLEOTIDE SEQUENCE [LARGE SCALE GENOMIC DNA]</scope>
    <source>
        <strain evidence="9 10">CC-MHH1044</strain>
    </source>
</reference>
<comment type="caution">
    <text evidence="9">The sequence shown here is derived from an EMBL/GenBank/DDBJ whole genome shotgun (WGS) entry which is preliminary data.</text>
</comment>
<comment type="similarity">
    <text evidence="7">Belongs to the binding-protein-dependent transport system permease family.</text>
</comment>
<dbReference type="OrthoDB" id="9785836at2"/>
<feature type="transmembrane region" description="Helical" evidence="7">
    <location>
        <begin position="227"/>
        <end position="249"/>
    </location>
</feature>
<dbReference type="SUPFAM" id="SSF161098">
    <property type="entry name" value="MetI-like"/>
    <property type="match status" value="1"/>
</dbReference>
<evidence type="ECO:0000256" key="2">
    <source>
        <dbReference type="ARBA" id="ARBA00022448"/>
    </source>
</evidence>
<dbReference type="Proteomes" id="UP000310636">
    <property type="component" value="Unassembled WGS sequence"/>
</dbReference>
<keyword evidence="2 7" id="KW-0813">Transport</keyword>
<feature type="transmembrane region" description="Helical" evidence="7">
    <location>
        <begin position="138"/>
        <end position="158"/>
    </location>
</feature>
<dbReference type="PANTHER" id="PTHR43227">
    <property type="entry name" value="BLL4140 PROTEIN"/>
    <property type="match status" value="1"/>
</dbReference>
<dbReference type="Pfam" id="PF00528">
    <property type="entry name" value="BPD_transp_1"/>
    <property type="match status" value="1"/>
</dbReference>
<protein>
    <submittedName>
        <fullName evidence="9">Sugar ABC transporter permease</fullName>
    </submittedName>
</protein>
<evidence type="ECO:0000259" key="8">
    <source>
        <dbReference type="PROSITE" id="PS50928"/>
    </source>
</evidence>
<evidence type="ECO:0000256" key="3">
    <source>
        <dbReference type="ARBA" id="ARBA00022475"/>
    </source>
</evidence>
<evidence type="ECO:0000256" key="6">
    <source>
        <dbReference type="ARBA" id="ARBA00023136"/>
    </source>
</evidence>
<proteinExistence type="inferred from homology"/>
<evidence type="ECO:0000313" key="10">
    <source>
        <dbReference type="Proteomes" id="UP000310636"/>
    </source>
</evidence>
<evidence type="ECO:0000313" key="9">
    <source>
        <dbReference type="EMBL" id="THF73600.1"/>
    </source>
</evidence>